<dbReference type="CDD" id="cd01887">
    <property type="entry name" value="IF2_eIF5B"/>
    <property type="match status" value="1"/>
</dbReference>
<evidence type="ECO:0000313" key="11">
    <source>
        <dbReference type="Proteomes" id="UP000033852"/>
    </source>
</evidence>
<evidence type="ECO:0000256" key="8">
    <source>
        <dbReference type="RuleBase" id="RU000644"/>
    </source>
</evidence>
<comment type="caution">
    <text evidence="10">The sequence shown here is derived from an EMBL/GenBank/DDBJ whole genome shotgun (WGS) entry which is preliminary data.</text>
</comment>
<dbReference type="PANTHER" id="PTHR43381">
    <property type="entry name" value="TRANSLATION INITIATION FACTOR IF-2-RELATED"/>
    <property type="match status" value="1"/>
</dbReference>
<dbReference type="STRING" id="1618607.UY86_C0004G0082"/>
<dbReference type="InterPro" id="IPR000795">
    <property type="entry name" value="T_Tr_GTP-bd_dom"/>
</dbReference>
<dbReference type="Gene3D" id="3.40.50.300">
    <property type="entry name" value="P-loop containing nucleotide triphosphate hydrolases"/>
    <property type="match status" value="1"/>
</dbReference>
<keyword evidence="3 8" id="KW-0396">Initiation factor</keyword>
<dbReference type="FunFam" id="3.40.50.300:FF:000019">
    <property type="entry name" value="Translation initiation factor IF-2"/>
    <property type="match status" value="1"/>
</dbReference>
<dbReference type="SUPFAM" id="SSF52156">
    <property type="entry name" value="Initiation factor IF2/eIF5b, domain 3"/>
    <property type="match status" value="1"/>
</dbReference>
<dbReference type="PATRIC" id="fig|1618607.3.peg.369"/>
<dbReference type="GO" id="GO:0005525">
    <property type="term" value="F:GTP binding"/>
    <property type="evidence" value="ECO:0007669"/>
    <property type="project" value="UniProtKB-KW"/>
</dbReference>
<evidence type="ECO:0000256" key="2">
    <source>
        <dbReference type="ARBA" id="ARBA00020675"/>
    </source>
</evidence>
<dbReference type="InterPro" id="IPR053905">
    <property type="entry name" value="EF-G-like_DII"/>
</dbReference>
<dbReference type="FunFam" id="3.40.50.10050:FF:000001">
    <property type="entry name" value="Translation initiation factor IF-2"/>
    <property type="match status" value="1"/>
</dbReference>
<protein>
    <recommendedName>
        <fullName evidence="2 7">Translation initiation factor IF-2</fullName>
    </recommendedName>
</protein>
<evidence type="ECO:0000259" key="9">
    <source>
        <dbReference type="PROSITE" id="PS51722"/>
    </source>
</evidence>
<dbReference type="GO" id="GO:0003924">
    <property type="term" value="F:GTPase activity"/>
    <property type="evidence" value="ECO:0007669"/>
    <property type="project" value="InterPro"/>
</dbReference>
<dbReference type="InterPro" id="IPR015760">
    <property type="entry name" value="TIF_IF2"/>
</dbReference>
<dbReference type="Pfam" id="PF11987">
    <property type="entry name" value="IF-2"/>
    <property type="match status" value="1"/>
</dbReference>
<dbReference type="SUPFAM" id="SSF52540">
    <property type="entry name" value="P-loop containing nucleoside triphosphate hydrolases"/>
    <property type="match status" value="1"/>
</dbReference>
<dbReference type="GO" id="GO:0005737">
    <property type="term" value="C:cytoplasm"/>
    <property type="evidence" value="ECO:0007669"/>
    <property type="project" value="UniProtKB-UniRule"/>
</dbReference>
<dbReference type="InterPro" id="IPR036925">
    <property type="entry name" value="TIF_IF2_dom3_sf"/>
</dbReference>
<evidence type="ECO:0000256" key="4">
    <source>
        <dbReference type="ARBA" id="ARBA00022741"/>
    </source>
</evidence>
<dbReference type="AlphaFoldDB" id="A0A0G1Y2T4"/>
<reference evidence="10 11" key="1">
    <citation type="journal article" date="2015" name="Nature">
        <title>rRNA introns, odd ribosomes, and small enigmatic genomes across a large radiation of phyla.</title>
        <authorList>
            <person name="Brown C.T."/>
            <person name="Hug L.A."/>
            <person name="Thomas B.C."/>
            <person name="Sharon I."/>
            <person name="Castelle C.J."/>
            <person name="Singh A."/>
            <person name="Wilkins M.J."/>
            <person name="Williams K.H."/>
            <person name="Banfield J.F."/>
        </authorList>
    </citation>
    <scope>NUCLEOTIDE SEQUENCE [LARGE SCALE GENOMIC DNA]</scope>
</reference>
<dbReference type="Gene3D" id="3.40.50.10050">
    <property type="entry name" value="Translation initiation factor IF- 2, domain 3"/>
    <property type="match status" value="1"/>
</dbReference>
<dbReference type="GO" id="GO:0003743">
    <property type="term" value="F:translation initiation factor activity"/>
    <property type="evidence" value="ECO:0007669"/>
    <property type="project" value="UniProtKB-UniRule"/>
</dbReference>
<organism evidence="10 11">
    <name type="scientific">Candidatus Adlerbacteria bacterium GW2011_GWB1_54_7</name>
    <dbReference type="NCBI Taxonomy" id="1618607"/>
    <lineage>
        <taxon>Bacteria</taxon>
        <taxon>Candidatus Adleribacteriota</taxon>
    </lineage>
</organism>
<name>A0A0G1Y2T4_9BACT</name>
<keyword evidence="4" id="KW-0547">Nucleotide-binding</keyword>
<accession>A0A0G1Y2T4</accession>
<comment type="similarity">
    <text evidence="1 8">Belongs to the TRAFAC class translation factor GTPase superfamily. Classic translation factor GTPase family. IF-2 subfamily.</text>
</comment>
<gene>
    <name evidence="10" type="ORF">UY86_C0004G0082</name>
</gene>
<dbReference type="InterPro" id="IPR023115">
    <property type="entry name" value="TIF_IF2_dom3"/>
</dbReference>
<proteinExistence type="inferred from homology"/>
<keyword evidence="5 8" id="KW-0648">Protein biosynthesis</keyword>
<dbReference type="Proteomes" id="UP000033852">
    <property type="component" value="Unassembled WGS sequence"/>
</dbReference>
<evidence type="ECO:0000256" key="1">
    <source>
        <dbReference type="ARBA" id="ARBA00007733"/>
    </source>
</evidence>
<dbReference type="Pfam" id="PF00009">
    <property type="entry name" value="GTP_EFTU"/>
    <property type="match status" value="1"/>
</dbReference>
<feature type="domain" description="Tr-type G" evidence="9">
    <location>
        <begin position="10"/>
        <end position="183"/>
    </location>
</feature>
<evidence type="ECO:0000256" key="7">
    <source>
        <dbReference type="NCBIfam" id="TIGR00487"/>
    </source>
</evidence>
<dbReference type="Pfam" id="PF22042">
    <property type="entry name" value="EF-G_D2"/>
    <property type="match status" value="1"/>
</dbReference>
<dbReference type="PROSITE" id="PS51722">
    <property type="entry name" value="G_TR_2"/>
    <property type="match status" value="1"/>
</dbReference>
<dbReference type="InterPro" id="IPR027417">
    <property type="entry name" value="P-loop_NTPase"/>
</dbReference>
<dbReference type="NCBIfam" id="TIGR00487">
    <property type="entry name" value="IF-2"/>
    <property type="match status" value="1"/>
</dbReference>
<dbReference type="Gene3D" id="2.40.30.10">
    <property type="entry name" value="Translation factors"/>
    <property type="match status" value="2"/>
</dbReference>
<evidence type="ECO:0000256" key="5">
    <source>
        <dbReference type="ARBA" id="ARBA00022917"/>
    </source>
</evidence>
<evidence type="ECO:0000256" key="6">
    <source>
        <dbReference type="ARBA" id="ARBA00023134"/>
    </source>
</evidence>
<dbReference type="SUPFAM" id="SSF50447">
    <property type="entry name" value="Translation proteins"/>
    <property type="match status" value="2"/>
</dbReference>
<dbReference type="CDD" id="cd03702">
    <property type="entry name" value="IF2_mtIF2_II"/>
    <property type="match status" value="1"/>
</dbReference>
<dbReference type="NCBIfam" id="TIGR00231">
    <property type="entry name" value="small_GTP"/>
    <property type="match status" value="1"/>
</dbReference>
<dbReference type="InterPro" id="IPR044145">
    <property type="entry name" value="IF2_II"/>
</dbReference>
<evidence type="ECO:0000313" key="10">
    <source>
        <dbReference type="EMBL" id="KKW37753.1"/>
    </source>
</evidence>
<evidence type="ECO:0000256" key="3">
    <source>
        <dbReference type="ARBA" id="ARBA00022540"/>
    </source>
</evidence>
<comment type="function">
    <text evidence="8">One of the essential components for the initiation of protein synthesis. Protects formylmethionyl-tRNA from spontaneous hydrolysis and promotes its binding to the 30S ribosomal subunits. Also involved in the hydrolysis of GTP during the formation of the 70S ribosomal complex.</text>
</comment>
<dbReference type="PANTHER" id="PTHR43381:SF5">
    <property type="entry name" value="TR-TYPE G DOMAIN-CONTAINING PROTEIN"/>
    <property type="match status" value="1"/>
</dbReference>
<dbReference type="PRINTS" id="PR00315">
    <property type="entry name" value="ELONGATNFCT"/>
</dbReference>
<dbReference type="EMBL" id="LCRR01000004">
    <property type="protein sequence ID" value="KKW37753.1"/>
    <property type="molecule type" value="Genomic_DNA"/>
</dbReference>
<dbReference type="InterPro" id="IPR000178">
    <property type="entry name" value="TF_IF2_bacterial-like"/>
</dbReference>
<dbReference type="InterPro" id="IPR005225">
    <property type="entry name" value="Small_GTP-bd"/>
</dbReference>
<sequence>MPEKENIAGTRPPIVAVVGHIDHGKSTLLDYIRHSNIVEGEAGGITQHLSAYEALHRPLQGEARKITFLDTPGHEAFRAMRSRGLNAADVAILVVSAEEGVKPQTIEAVKLIEEAKIPFIVALTKIDKPGANIERAKMSLLEHQVFLEGLGGVVPSVAVSGKTGEGIPELLELILLAAELEGLSADPDAPGEGVVIEAHVDPRRGSTATLIVHDGSVRSGEFVVAGAALAPVRIMENFLGKPVKEALPGSPVRIVGFSSLPQVGERWRVVKTKKEAEEIVRSSILLATALRAARPQSPVAPRDAAPPESEEENKKIILPVVIKTDVAGTGDAVMHELDKLPRDDKMEVRVVTLGVGPVTEGDIKLAGGGKMPGIVVGFNVKVEKEARDAAERLGVEVQVFDVIYKLAEWFAAEVERRRPRGRQESVTASAKILKVFSMQKQNTVLGGKVEEGALKDGGEVKILRRDAEIGRGKIISLQSGKSPVKKVEEGGEFGAMVRTGAAIAAGDRLEAFEIVYK</sequence>
<keyword evidence="6" id="KW-0342">GTP-binding</keyword>
<dbReference type="InterPro" id="IPR009000">
    <property type="entry name" value="Transl_B-barrel_sf"/>
</dbReference>